<keyword evidence="10" id="KW-0090">Biological rhythms</keyword>
<dbReference type="AlphaFoldDB" id="A0A3Q2YCQ0"/>
<dbReference type="PROSITE" id="PS50157">
    <property type="entry name" value="ZINC_FINGER_C2H2_2"/>
    <property type="match status" value="3"/>
</dbReference>
<evidence type="ECO:0000259" key="17">
    <source>
        <dbReference type="PROSITE" id="PS50157"/>
    </source>
</evidence>
<evidence type="ECO:0000313" key="19">
    <source>
        <dbReference type="Proteomes" id="UP000264820"/>
    </source>
</evidence>
<evidence type="ECO:0000256" key="15">
    <source>
        <dbReference type="PROSITE-ProRule" id="PRU00042"/>
    </source>
</evidence>
<dbReference type="GeneTree" id="ENSGT00940000158394"/>
<dbReference type="FunFam" id="3.30.160.60:FF:000092">
    <property type="entry name" value="Early growth response protein 3"/>
    <property type="match status" value="1"/>
</dbReference>
<keyword evidence="6" id="KW-0677">Repeat</keyword>
<dbReference type="InterPro" id="IPR036236">
    <property type="entry name" value="Znf_C2H2_sf"/>
</dbReference>
<keyword evidence="11" id="KW-0238">DNA-binding</keyword>
<evidence type="ECO:0000256" key="16">
    <source>
        <dbReference type="SAM" id="MobiDB-lite"/>
    </source>
</evidence>
<evidence type="ECO:0000256" key="2">
    <source>
        <dbReference type="ARBA" id="ARBA00004496"/>
    </source>
</evidence>
<dbReference type="GO" id="GO:0048511">
    <property type="term" value="P:rhythmic process"/>
    <property type="evidence" value="ECO:0007669"/>
    <property type="project" value="UniProtKB-KW"/>
</dbReference>
<evidence type="ECO:0000256" key="10">
    <source>
        <dbReference type="ARBA" id="ARBA00023108"/>
    </source>
</evidence>
<dbReference type="SMART" id="SM00355">
    <property type="entry name" value="ZnF_C2H2"/>
    <property type="match status" value="3"/>
</dbReference>
<evidence type="ECO:0000256" key="4">
    <source>
        <dbReference type="ARBA" id="ARBA00022490"/>
    </source>
</evidence>
<dbReference type="STRING" id="109280.ENSHCOP00000015739"/>
<dbReference type="GO" id="GO:0000981">
    <property type="term" value="F:DNA-binding transcription factor activity, RNA polymerase II-specific"/>
    <property type="evidence" value="ECO:0007669"/>
    <property type="project" value="TreeGrafter"/>
</dbReference>
<evidence type="ECO:0000256" key="8">
    <source>
        <dbReference type="ARBA" id="ARBA00022833"/>
    </source>
</evidence>
<dbReference type="Gene3D" id="3.30.160.60">
    <property type="entry name" value="Classic Zinc Finger"/>
    <property type="match status" value="3"/>
</dbReference>
<evidence type="ECO:0000256" key="3">
    <source>
        <dbReference type="ARBA" id="ARBA00005682"/>
    </source>
</evidence>
<evidence type="ECO:0000256" key="1">
    <source>
        <dbReference type="ARBA" id="ARBA00004123"/>
    </source>
</evidence>
<reference evidence="18" key="1">
    <citation type="submission" date="2025-08" db="UniProtKB">
        <authorList>
            <consortium name="Ensembl"/>
        </authorList>
    </citation>
    <scope>IDENTIFICATION</scope>
</reference>
<organism evidence="18 19">
    <name type="scientific">Hippocampus comes</name>
    <name type="common">Tiger tail seahorse</name>
    <dbReference type="NCBI Taxonomy" id="109280"/>
    <lineage>
        <taxon>Eukaryota</taxon>
        <taxon>Metazoa</taxon>
        <taxon>Chordata</taxon>
        <taxon>Craniata</taxon>
        <taxon>Vertebrata</taxon>
        <taxon>Euteleostomi</taxon>
        <taxon>Actinopterygii</taxon>
        <taxon>Neopterygii</taxon>
        <taxon>Teleostei</taxon>
        <taxon>Neoteleostei</taxon>
        <taxon>Acanthomorphata</taxon>
        <taxon>Syngnathiaria</taxon>
        <taxon>Syngnathiformes</taxon>
        <taxon>Syngnathoidei</taxon>
        <taxon>Syngnathidae</taxon>
        <taxon>Hippocampus</taxon>
    </lineage>
</organism>
<evidence type="ECO:0000256" key="14">
    <source>
        <dbReference type="ARBA" id="ARBA00023242"/>
    </source>
</evidence>
<feature type="domain" description="C2H2-type" evidence="17">
    <location>
        <begin position="195"/>
        <end position="222"/>
    </location>
</feature>
<accession>A0A3Q2YCQ0</accession>
<protein>
    <recommendedName>
        <fullName evidence="17">C2H2-type domain-containing protein</fullName>
    </recommendedName>
</protein>
<keyword evidence="8" id="KW-0862">Zinc</keyword>
<dbReference type="GO" id="GO:0005737">
    <property type="term" value="C:cytoplasm"/>
    <property type="evidence" value="ECO:0007669"/>
    <property type="project" value="UniProtKB-SubCell"/>
</dbReference>
<keyword evidence="5" id="KW-0479">Metal-binding</keyword>
<dbReference type="PROSITE" id="PS00028">
    <property type="entry name" value="ZINC_FINGER_C2H2_1"/>
    <property type="match status" value="3"/>
</dbReference>
<dbReference type="InterPro" id="IPR013087">
    <property type="entry name" value="Znf_C2H2_type"/>
</dbReference>
<dbReference type="Ensembl" id="ENSHCOT00000028194.1">
    <property type="protein sequence ID" value="ENSHCOP00000015739.1"/>
    <property type="gene ID" value="ENSHCOG00000019396.1"/>
</dbReference>
<comment type="similarity">
    <text evidence="3">Belongs to the EGR C2H2-type zinc-finger protein family.</text>
</comment>
<evidence type="ECO:0000256" key="5">
    <source>
        <dbReference type="ARBA" id="ARBA00022723"/>
    </source>
</evidence>
<keyword evidence="14" id="KW-0539">Nucleus</keyword>
<evidence type="ECO:0000256" key="11">
    <source>
        <dbReference type="ARBA" id="ARBA00023125"/>
    </source>
</evidence>
<evidence type="ECO:0000256" key="13">
    <source>
        <dbReference type="ARBA" id="ARBA00023163"/>
    </source>
</evidence>
<evidence type="ECO:0000256" key="7">
    <source>
        <dbReference type="ARBA" id="ARBA00022771"/>
    </source>
</evidence>
<sequence length="228" mass="25177">MYAPPYTHAHTHLHPAPPSSYSCSGDVYQDPSNGGYLATSTCGAVTYHAAPAYNSVPKAPLVADYGVGGLYPTQTTFPDRKSVTAYALDSLRVAPPLTPLNTIRNFTLGAAPPPPPILRPRKYPCRPSKTPVHQRPYACPAEGCERRFSRSDELSRHLRIHTGLKPFQCRICMRAFGRSDHLTTHVRTHTGEKPFSCDTCGRKFARSDERRRHVNVHLRAKSSKGSAL</sequence>
<keyword evidence="12" id="KW-0010">Activator</keyword>
<dbReference type="Pfam" id="PF00096">
    <property type="entry name" value="zf-C2H2"/>
    <property type="match status" value="3"/>
</dbReference>
<name>A0A3Q2YCQ0_HIPCM</name>
<dbReference type="PANTHER" id="PTHR23235">
    <property type="entry name" value="KRUEPPEL-LIKE TRANSCRIPTION FACTOR"/>
    <property type="match status" value="1"/>
</dbReference>
<evidence type="ECO:0000256" key="12">
    <source>
        <dbReference type="ARBA" id="ARBA00023159"/>
    </source>
</evidence>
<reference evidence="18" key="2">
    <citation type="submission" date="2025-09" db="UniProtKB">
        <authorList>
            <consortium name="Ensembl"/>
        </authorList>
    </citation>
    <scope>IDENTIFICATION</scope>
</reference>
<comment type="subcellular location">
    <subcellularLocation>
        <location evidence="2">Cytoplasm</location>
    </subcellularLocation>
    <subcellularLocation>
        <location evidence="1">Nucleus</location>
    </subcellularLocation>
</comment>
<feature type="domain" description="C2H2-type" evidence="17">
    <location>
        <begin position="167"/>
        <end position="194"/>
    </location>
</feature>
<dbReference type="SUPFAM" id="SSF57667">
    <property type="entry name" value="beta-beta-alpha zinc fingers"/>
    <property type="match status" value="2"/>
</dbReference>
<evidence type="ECO:0000256" key="9">
    <source>
        <dbReference type="ARBA" id="ARBA00023015"/>
    </source>
</evidence>
<evidence type="ECO:0000313" key="18">
    <source>
        <dbReference type="Ensembl" id="ENSHCOP00000015739.1"/>
    </source>
</evidence>
<evidence type="ECO:0000256" key="6">
    <source>
        <dbReference type="ARBA" id="ARBA00022737"/>
    </source>
</evidence>
<keyword evidence="13" id="KW-0804">Transcription</keyword>
<dbReference type="Proteomes" id="UP000264820">
    <property type="component" value="Unplaced"/>
</dbReference>
<keyword evidence="7 15" id="KW-0863">Zinc-finger</keyword>
<proteinExistence type="inferred from homology"/>
<dbReference type="GO" id="GO:0000978">
    <property type="term" value="F:RNA polymerase II cis-regulatory region sequence-specific DNA binding"/>
    <property type="evidence" value="ECO:0007669"/>
    <property type="project" value="TreeGrafter"/>
</dbReference>
<dbReference type="PANTHER" id="PTHR23235:SF42">
    <property type="entry name" value="EARLY GROWTH RESPONSE PROTEIN 1"/>
    <property type="match status" value="1"/>
</dbReference>
<keyword evidence="9" id="KW-0805">Transcription regulation</keyword>
<keyword evidence="19" id="KW-1185">Reference proteome</keyword>
<dbReference type="GO" id="GO:0008270">
    <property type="term" value="F:zinc ion binding"/>
    <property type="evidence" value="ECO:0007669"/>
    <property type="project" value="UniProtKB-KW"/>
</dbReference>
<dbReference type="GO" id="GO:0005634">
    <property type="term" value="C:nucleus"/>
    <property type="evidence" value="ECO:0007669"/>
    <property type="project" value="UniProtKB-SubCell"/>
</dbReference>
<feature type="region of interest" description="Disordered" evidence="16">
    <location>
        <begin position="1"/>
        <end position="21"/>
    </location>
</feature>
<feature type="domain" description="C2H2-type" evidence="17">
    <location>
        <begin position="137"/>
        <end position="166"/>
    </location>
</feature>
<dbReference type="OMA" id="SGEMYQD"/>
<keyword evidence="4" id="KW-0963">Cytoplasm</keyword>